<proteinExistence type="predicted"/>
<evidence type="ECO:0000313" key="2">
    <source>
        <dbReference type="Proteomes" id="UP001266305"/>
    </source>
</evidence>
<protein>
    <submittedName>
        <fullName evidence="1">Uncharacterized protein</fullName>
    </submittedName>
</protein>
<name>A0ABQ9UY38_SAGOE</name>
<reference evidence="1 2" key="1">
    <citation type="submission" date="2023-05" db="EMBL/GenBank/DDBJ databases">
        <title>B98-5 Cell Line De Novo Hybrid Assembly: An Optical Mapping Approach.</title>
        <authorList>
            <person name="Kananen K."/>
            <person name="Auerbach J.A."/>
            <person name="Kautto E."/>
            <person name="Blachly J.S."/>
        </authorList>
    </citation>
    <scope>NUCLEOTIDE SEQUENCE [LARGE SCALE GENOMIC DNA]</scope>
    <source>
        <strain evidence="1">B95-8</strain>
        <tissue evidence="1">Cell line</tissue>
    </source>
</reference>
<feature type="non-terminal residue" evidence="1">
    <location>
        <position position="1"/>
    </location>
</feature>
<comment type="caution">
    <text evidence="1">The sequence shown here is derived from an EMBL/GenBank/DDBJ whole genome shotgun (WGS) entry which is preliminary data.</text>
</comment>
<evidence type="ECO:0000313" key="1">
    <source>
        <dbReference type="EMBL" id="KAK2101766.1"/>
    </source>
</evidence>
<dbReference type="EMBL" id="JASSZA010000009">
    <property type="protein sequence ID" value="KAK2101766.1"/>
    <property type="molecule type" value="Genomic_DNA"/>
</dbReference>
<sequence>DALQICKDYVPGQLQALQEEYEQEATKKGARDVEGLVEQARHWEQAGEYSRAVDCYLKVQDSGNSGLMEKCWMKRSHKGILLRVWLSEQSYGQLQEGAADATFGVAQRRDLSSVHTDCMLSDLHVTTCAHCDST</sequence>
<organism evidence="1 2">
    <name type="scientific">Saguinus oedipus</name>
    <name type="common">Cotton-top tamarin</name>
    <name type="synonym">Oedipomidas oedipus</name>
    <dbReference type="NCBI Taxonomy" id="9490"/>
    <lineage>
        <taxon>Eukaryota</taxon>
        <taxon>Metazoa</taxon>
        <taxon>Chordata</taxon>
        <taxon>Craniata</taxon>
        <taxon>Vertebrata</taxon>
        <taxon>Euteleostomi</taxon>
        <taxon>Mammalia</taxon>
        <taxon>Eutheria</taxon>
        <taxon>Euarchontoglires</taxon>
        <taxon>Primates</taxon>
        <taxon>Haplorrhini</taxon>
        <taxon>Platyrrhini</taxon>
        <taxon>Cebidae</taxon>
        <taxon>Callitrichinae</taxon>
        <taxon>Saguinus</taxon>
    </lineage>
</organism>
<dbReference type="Proteomes" id="UP001266305">
    <property type="component" value="Unassembled WGS sequence"/>
</dbReference>
<accession>A0ABQ9UY38</accession>
<keyword evidence="2" id="KW-1185">Reference proteome</keyword>
<gene>
    <name evidence="1" type="ORF">P7K49_019432</name>
</gene>